<dbReference type="EMBL" id="LAZR01000401">
    <property type="protein sequence ID" value="KKN70592.1"/>
    <property type="molecule type" value="Genomic_DNA"/>
</dbReference>
<organism evidence="1">
    <name type="scientific">marine sediment metagenome</name>
    <dbReference type="NCBI Taxonomy" id="412755"/>
    <lineage>
        <taxon>unclassified sequences</taxon>
        <taxon>metagenomes</taxon>
        <taxon>ecological metagenomes</taxon>
    </lineage>
</organism>
<reference evidence="1" key="1">
    <citation type="journal article" date="2015" name="Nature">
        <title>Complex archaea that bridge the gap between prokaryotes and eukaryotes.</title>
        <authorList>
            <person name="Spang A."/>
            <person name="Saw J.H."/>
            <person name="Jorgensen S.L."/>
            <person name="Zaremba-Niedzwiedzka K."/>
            <person name="Martijn J."/>
            <person name="Lind A.E."/>
            <person name="van Eijk R."/>
            <person name="Schleper C."/>
            <person name="Guy L."/>
            <person name="Ettema T.J."/>
        </authorList>
    </citation>
    <scope>NUCLEOTIDE SEQUENCE</scope>
</reference>
<protein>
    <submittedName>
        <fullName evidence="1">Uncharacterized protein</fullName>
    </submittedName>
</protein>
<evidence type="ECO:0000313" key="1">
    <source>
        <dbReference type="EMBL" id="KKN70592.1"/>
    </source>
</evidence>
<name>A0A0F9T6P3_9ZZZZ</name>
<gene>
    <name evidence="1" type="ORF">LCGC14_0430230</name>
</gene>
<proteinExistence type="predicted"/>
<comment type="caution">
    <text evidence="1">The sequence shown here is derived from an EMBL/GenBank/DDBJ whole genome shotgun (WGS) entry which is preliminary data.</text>
</comment>
<sequence length="57" mass="6951">MTAAKITQEQFRESLEEFFKWVSPHNKTRTEWLLTLENWAKWQYNVAYAKEQKARTS</sequence>
<dbReference type="AlphaFoldDB" id="A0A0F9T6P3"/>
<accession>A0A0F9T6P3</accession>